<feature type="transmembrane region" description="Helical" evidence="8">
    <location>
        <begin position="74"/>
        <end position="96"/>
    </location>
</feature>
<dbReference type="PANTHER" id="PTHR10778">
    <property type="entry name" value="SOLUTE CARRIER FAMILY 35 MEMBER B"/>
    <property type="match status" value="1"/>
</dbReference>
<reference evidence="10 11" key="1">
    <citation type="submission" date="2025-04" db="UniProtKB">
        <authorList>
            <consortium name="RefSeq"/>
        </authorList>
    </citation>
    <scope>IDENTIFICATION</scope>
    <source>
        <tissue evidence="10 11">Whole body pupa</tissue>
    </source>
</reference>
<dbReference type="Pfam" id="PF08449">
    <property type="entry name" value="UAA"/>
    <property type="match status" value="1"/>
</dbReference>
<keyword evidence="3" id="KW-0813">Transport</keyword>
<dbReference type="GO" id="GO:0005789">
    <property type="term" value="C:endoplasmic reticulum membrane"/>
    <property type="evidence" value="ECO:0007669"/>
    <property type="project" value="TreeGrafter"/>
</dbReference>
<dbReference type="KEGG" id="gfs:119643626"/>
<feature type="transmembrane region" description="Helical" evidence="8">
    <location>
        <begin position="399"/>
        <end position="421"/>
    </location>
</feature>
<dbReference type="PANTHER" id="PTHR10778:SF13">
    <property type="entry name" value="ADENOSINE 3'-PHOSPHO 5'-PHOSPHOSULFATE TRANSPORTER 1"/>
    <property type="match status" value="1"/>
</dbReference>
<feature type="transmembrane region" description="Helical" evidence="8">
    <location>
        <begin position="362"/>
        <end position="387"/>
    </location>
</feature>
<feature type="transmembrane region" description="Helical" evidence="8">
    <location>
        <begin position="428"/>
        <end position="449"/>
    </location>
</feature>
<evidence type="ECO:0000256" key="8">
    <source>
        <dbReference type="SAM" id="Phobius"/>
    </source>
</evidence>
<feature type="transmembrane region" description="Helical" evidence="8">
    <location>
        <begin position="298"/>
        <end position="318"/>
    </location>
</feature>
<dbReference type="RefSeq" id="XP_037898929.1">
    <property type="nucleotide sequence ID" value="XM_038043001.1"/>
</dbReference>
<accession>A0A9C5ZMF0</accession>
<organism evidence="9 11">
    <name type="scientific">Glossina fuscipes</name>
    <dbReference type="NCBI Taxonomy" id="7396"/>
    <lineage>
        <taxon>Eukaryota</taxon>
        <taxon>Metazoa</taxon>
        <taxon>Ecdysozoa</taxon>
        <taxon>Arthropoda</taxon>
        <taxon>Hexapoda</taxon>
        <taxon>Insecta</taxon>
        <taxon>Pterygota</taxon>
        <taxon>Neoptera</taxon>
        <taxon>Endopterygota</taxon>
        <taxon>Diptera</taxon>
        <taxon>Brachycera</taxon>
        <taxon>Muscomorpha</taxon>
        <taxon>Hippoboscoidea</taxon>
        <taxon>Glossinidae</taxon>
        <taxon>Glossina</taxon>
    </lineage>
</organism>
<feature type="transmembrane region" description="Helical" evidence="8">
    <location>
        <begin position="169"/>
        <end position="189"/>
    </location>
</feature>
<dbReference type="GO" id="GO:0000139">
    <property type="term" value="C:Golgi membrane"/>
    <property type="evidence" value="ECO:0007669"/>
    <property type="project" value="TreeGrafter"/>
</dbReference>
<dbReference type="Proteomes" id="UP000092443">
    <property type="component" value="Unplaced"/>
</dbReference>
<feature type="transmembrane region" description="Helical" evidence="8">
    <location>
        <begin position="20"/>
        <end position="44"/>
    </location>
</feature>
<sequence>MQQSIAIDPQSEIHLVMANLLPNVIIIIIICGFFITALLIIHFLSDILKGALGAFHTHQTLSQLVESQAKEYSWFLKLLVNCFGYSCIFVPGYLVYKYVQRTNYLEVCDKSLFHVAVRMCIKGNDLEPNDTLQVKSNNQTAPASAKLTTLPSSFPLLASKPKRSNPNEVFLLVWCFGGLMVSYLTWGVLQEKIMTQKYYSFSSGEKTHFKDSQFLVFCNRILAFLVALGWLQCGSTAKRHKAPLYKYSFASFSNIMSAWFQYEALKFVNFPTQVLAKSCKIIPVMLMGKILSKTKYEFYEYFTAILISLGMIFFMTGSADGTKASGVTTLTGVFLLAMYLVFDSFTANWQSDLFKCYGMTSLQMMCGVNIFSTIFTAASLSVQGGFMDSLAFASEHPKFIFDIIILSISSAVGQLFIFYTISVFGPVVFTIIMTLRQAAAILLSCFIYHHTVTTLGILGVVIVFLAIFLRVYCNHLIKARRKKRAECHKPKLAV</sequence>
<evidence type="ECO:0000256" key="5">
    <source>
        <dbReference type="ARBA" id="ARBA00022989"/>
    </source>
</evidence>
<keyword evidence="4 8" id="KW-0812">Transmembrane</keyword>
<evidence type="ECO:0000313" key="10">
    <source>
        <dbReference type="RefSeq" id="XP_037898929.1"/>
    </source>
</evidence>
<dbReference type="InterPro" id="IPR013657">
    <property type="entry name" value="SCL35B1-4/HUT1"/>
</dbReference>
<gene>
    <name evidence="10 11" type="primary">LOC119643626</name>
</gene>
<comment type="similarity">
    <text evidence="2">Belongs to the nucleotide-sugar transporter family. SLC35B subfamily.</text>
</comment>
<keyword evidence="6 8" id="KW-0472">Membrane</keyword>
<evidence type="ECO:0000256" key="1">
    <source>
        <dbReference type="ARBA" id="ARBA00004141"/>
    </source>
</evidence>
<evidence type="ECO:0000256" key="6">
    <source>
        <dbReference type="ARBA" id="ARBA00023136"/>
    </source>
</evidence>
<evidence type="ECO:0000256" key="7">
    <source>
        <dbReference type="ARBA" id="ARBA00039668"/>
    </source>
</evidence>
<dbReference type="RefSeq" id="XP_037898930.1">
    <property type="nucleotide sequence ID" value="XM_038043002.1"/>
</dbReference>
<name>A0A9C5ZMF0_9MUSC</name>
<keyword evidence="5 8" id="KW-1133">Transmembrane helix</keyword>
<dbReference type="GeneID" id="119643626"/>
<feature type="transmembrane region" description="Helical" evidence="8">
    <location>
        <begin position="324"/>
        <end position="342"/>
    </location>
</feature>
<dbReference type="AlphaFoldDB" id="A0A9C5ZMF0"/>
<keyword evidence="9" id="KW-1185">Reference proteome</keyword>
<evidence type="ECO:0000313" key="9">
    <source>
        <dbReference type="Proteomes" id="UP000092443"/>
    </source>
</evidence>
<dbReference type="GO" id="GO:0046964">
    <property type="term" value="F:3'-phosphoadenosine 5'-phosphosulfate transmembrane transporter activity"/>
    <property type="evidence" value="ECO:0007669"/>
    <property type="project" value="TreeGrafter"/>
</dbReference>
<feature type="transmembrane region" description="Helical" evidence="8">
    <location>
        <begin position="455"/>
        <end position="473"/>
    </location>
</feature>
<evidence type="ECO:0000256" key="3">
    <source>
        <dbReference type="ARBA" id="ARBA00022448"/>
    </source>
</evidence>
<evidence type="ECO:0000313" key="11">
    <source>
        <dbReference type="RefSeq" id="XP_037898930.1"/>
    </source>
</evidence>
<proteinExistence type="inferred from homology"/>
<feature type="transmembrane region" description="Helical" evidence="8">
    <location>
        <begin position="214"/>
        <end position="232"/>
    </location>
</feature>
<comment type="subcellular location">
    <subcellularLocation>
        <location evidence="1">Membrane</location>
        <topology evidence="1">Multi-pass membrane protein</topology>
    </subcellularLocation>
</comment>
<evidence type="ECO:0000256" key="2">
    <source>
        <dbReference type="ARBA" id="ARBA00010694"/>
    </source>
</evidence>
<protein>
    <recommendedName>
        <fullName evidence="7">Adenosine 3'-phospho 5'-phosphosulfate transporter 1</fullName>
    </recommendedName>
</protein>
<evidence type="ECO:0000256" key="4">
    <source>
        <dbReference type="ARBA" id="ARBA00022692"/>
    </source>
</evidence>